<feature type="domain" description="PLD phosphodiesterase" evidence="2">
    <location>
        <begin position="268"/>
        <end position="295"/>
    </location>
</feature>
<keyword evidence="1" id="KW-1133">Transmembrane helix</keyword>
<dbReference type="PANTHER" id="PTHR21248">
    <property type="entry name" value="CARDIOLIPIN SYNTHASE"/>
    <property type="match status" value="1"/>
</dbReference>
<protein>
    <submittedName>
        <fullName evidence="3">Phospholipase D/nuclease</fullName>
    </submittedName>
</protein>
<evidence type="ECO:0000259" key="2">
    <source>
        <dbReference type="PROSITE" id="PS50035"/>
    </source>
</evidence>
<dbReference type="Pfam" id="PF13091">
    <property type="entry name" value="PLDc_2"/>
    <property type="match status" value="2"/>
</dbReference>
<dbReference type="PANTHER" id="PTHR21248:SF22">
    <property type="entry name" value="PHOSPHOLIPASE D"/>
    <property type="match status" value="1"/>
</dbReference>
<evidence type="ECO:0000256" key="1">
    <source>
        <dbReference type="SAM" id="Phobius"/>
    </source>
</evidence>
<keyword evidence="1" id="KW-0472">Membrane</keyword>
<dbReference type="RefSeq" id="XP_018185098.1">
    <property type="nucleotide sequence ID" value="XM_018336397.1"/>
</dbReference>
<feature type="transmembrane region" description="Helical" evidence="1">
    <location>
        <begin position="12"/>
        <end position="33"/>
    </location>
</feature>
<dbReference type="GO" id="GO:0030572">
    <property type="term" value="F:phosphatidyltransferase activity"/>
    <property type="evidence" value="ECO:0007669"/>
    <property type="project" value="UniProtKB-ARBA"/>
</dbReference>
<dbReference type="EMBL" id="KV407466">
    <property type="protein sequence ID" value="KZF19543.1"/>
    <property type="molecule type" value="Genomic_DNA"/>
</dbReference>
<evidence type="ECO:0000313" key="4">
    <source>
        <dbReference type="Proteomes" id="UP000076632"/>
    </source>
</evidence>
<gene>
    <name evidence="3" type="ORF">L228DRAFT_285946</name>
</gene>
<organism evidence="3 4">
    <name type="scientific">Xylona heveae (strain CBS 132557 / TC161)</name>
    <dbReference type="NCBI Taxonomy" id="1328760"/>
    <lineage>
        <taxon>Eukaryota</taxon>
        <taxon>Fungi</taxon>
        <taxon>Dikarya</taxon>
        <taxon>Ascomycota</taxon>
        <taxon>Pezizomycotina</taxon>
        <taxon>Xylonomycetes</taxon>
        <taxon>Xylonales</taxon>
        <taxon>Xylonaceae</taxon>
        <taxon>Xylona</taxon>
    </lineage>
</organism>
<dbReference type="Gene3D" id="3.30.870.10">
    <property type="entry name" value="Endonuclease Chain A"/>
    <property type="match status" value="2"/>
</dbReference>
<evidence type="ECO:0000313" key="3">
    <source>
        <dbReference type="EMBL" id="KZF19543.1"/>
    </source>
</evidence>
<dbReference type="SUPFAM" id="SSF56024">
    <property type="entry name" value="Phospholipase D/nuclease"/>
    <property type="match status" value="2"/>
</dbReference>
<dbReference type="OrthoDB" id="9997422at2759"/>
<dbReference type="GO" id="GO:0032049">
    <property type="term" value="P:cardiolipin biosynthetic process"/>
    <property type="evidence" value="ECO:0007669"/>
    <property type="project" value="UniProtKB-ARBA"/>
</dbReference>
<name>A0A164ZUI1_XYLHT</name>
<dbReference type="InterPro" id="IPR001736">
    <property type="entry name" value="PLipase_D/transphosphatidylase"/>
</dbReference>
<dbReference type="CDD" id="cd00138">
    <property type="entry name" value="PLDc_SF"/>
    <property type="match status" value="2"/>
</dbReference>
<dbReference type="Proteomes" id="UP000076632">
    <property type="component" value="Unassembled WGS sequence"/>
</dbReference>
<accession>A0A164ZUI1</accession>
<sequence length="719" mass="79842">MLSDYVAWDSIPSALAICNTVLLICLAITLEYYHRQPYLKKVPKSTMVSEKVYNLCRSDQSVSSELAKNPTQSVSHVVKHLYGERAVSVATENPMPKKLEPTAEDLQRAFECGKWGNSRPSELFLRIYHDVLCTLEHDHLVGTVSPPLMGSSGVLPLSIIAPLPDICRHMSNVIARARKEVYLATNYWQASASSRLITNALRELSKRAGERGEKVVVKIIYDRGNIKQVVDNHQKVPPSEYTGKAVQLPHPDEVPNLDLEVVNFHRPVFGTFHSKYMVVDRQIAILSSNNIQDNDNLEMMVHLEGPIVDSFYDAALISWHNAFKPPLPSHNTPAAMGGLPTFDQTSFQELFDQNGQVKRFGFGSNFGDSNLGGVEATTVPGMSEAAMPSRQEDVLNSGNTNLGAIYQEGKSERLAEHTDKEPHYDPDIAAEIRRSQSVLTPQAGESKMACVTRHLNTTIQPDTKGDAPECSPEEEMIPLIPHPVHEPFPMAMVCRKPWGAPNHSSVHTPQNEAWLSALRNAKESVFIQTPDLNAEPLIPAILEAVRRGVEVTYYVCLGYNDAGELLPFQGGHNEMIANKLYTTLTAEEGKRLHIFNYVAKDQTRPIHNKFKKRSCHIKLMVVDRHIGIQGNGNQDTQSWFHSQEINVMIDSRTVCEAWLEGIRRNENTHLYGAVDPTDGVWKDSSGQQAEGAIGVDPGRFAWAKGIVGAVQRVRGAGGF</sequence>
<keyword evidence="1" id="KW-0812">Transmembrane</keyword>
<proteinExistence type="predicted"/>
<dbReference type="GeneID" id="28901534"/>
<reference evidence="3 4" key="1">
    <citation type="journal article" date="2016" name="Fungal Biol.">
        <title>The genome of Xylona heveae provides a window into fungal endophytism.</title>
        <authorList>
            <person name="Gazis R."/>
            <person name="Kuo A."/>
            <person name="Riley R."/>
            <person name="LaButti K."/>
            <person name="Lipzen A."/>
            <person name="Lin J."/>
            <person name="Amirebrahimi M."/>
            <person name="Hesse C.N."/>
            <person name="Spatafora J.W."/>
            <person name="Henrissat B."/>
            <person name="Hainaut M."/>
            <person name="Grigoriev I.V."/>
            <person name="Hibbett D.S."/>
        </authorList>
    </citation>
    <scope>NUCLEOTIDE SEQUENCE [LARGE SCALE GENOMIC DNA]</scope>
    <source>
        <strain evidence="3 4">TC161</strain>
    </source>
</reference>
<dbReference type="STRING" id="1328760.A0A164ZUI1"/>
<dbReference type="OMA" id="FHAKYMV"/>
<keyword evidence="4" id="KW-1185">Reference proteome</keyword>
<dbReference type="InterPro" id="IPR025202">
    <property type="entry name" value="PLD-like_dom"/>
</dbReference>
<dbReference type="AlphaFoldDB" id="A0A164ZUI1"/>
<dbReference type="InParanoid" id="A0A164ZUI1"/>
<dbReference type="PROSITE" id="PS50035">
    <property type="entry name" value="PLD"/>
    <property type="match status" value="1"/>
</dbReference>